<reference evidence="1" key="1">
    <citation type="journal article" date="2021" name="Genome Biol. Evol.">
        <title>A High-Quality Reference Genome for a Parasitic Bivalve with Doubly Uniparental Inheritance (Bivalvia: Unionida).</title>
        <authorList>
            <person name="Smith C.H."/>
        </authorList>
    </citation>
    <scope>NUCLEOTIDE SEQUENCE</scope>
    <source>
        <strain evidence="1">CHS0354</strain>
    </source>
</reference>
<dbReference type="EMBL" id="JAEAOA010001099">
    <property type="protein sequence ID" value="KAK3584594.1"/>
    <property type="molecule type" value="Genomic_DNA"/>
</dbReference>
<reference evidence="1" key="3">
    <citation type="submission" date="2023-05" db="EMBL/GenBank/DDBJ databases">
        <authorList>
            <person name="Smith C.H."/>
        </authorList>
    </citation>
    <scope>NUCLEOTIDE SEQUENCE</scope>
    <source>
        <strain evidence="1">CHS0354</strain>
        <tissue evidence="1">Mantle</tissue>
    </source>
</reference>
<reference evidence="1" key="2">
    <citation type="journal article" date="2021" name="Genome Biol. Evol.">
        <title>Developing a high-quality reference genome for a parasitic bivalve with doubly uniparental inheritance (Bivalvia: Unionida).</title>
        <authorList>
            <person name="Smith C.H."/>
        </authorList>
    </citation>
    <scope>NUCLEOTIDE SEQUENCE</scope>
    <source>
        <strain evidence="1">CHS0354</strain>
        <tissue evidence="1">Mantle</tissue>
    </source>
</reference>
<proteinExistence type="predicted"/>
<name>A0AAE0VNN5_9BIVA</name>
<gene>
    <name evidence="1" type="ORF">CHS0354_017740</name>
</gene>
<evidence type="ECO:0000313" key="2">
    <source>
        <dbReference type="Proteomes" id="UP001195483"/>
    </source>
</evidence>
<accession>A0AAE0VNN5</accession>
<feature type="non-terminal residue" evidence="1">
    <location>
        <position position="97"/>
    </location>
</feature>
<keyword evidence="2" id="KW-1185">Reference proteome</keyword>
<comment type="caution">
    <text evidence="1">The sequence shown here is derived from an EMBL/GenBank/DDBJ whole genome shotgun (WGS) entry which is preliminary data.</text>
</comment>
<dbReference type="AlphaFoldDB" id="A0AAE0VNN5"/>
<sequence length="97" mass="10453">MTGNLDMGAIKITSTAFPTTILDLTNKNYVDPMITGYTTTLVANYGDIITCTLNMGSYKITKSSYTVSPFDMTNKSWVDVAANNFLAVAGTSTDALY</sequence>
<protein>
    <submittedName>
        <fullName evidence="1">Uncharacterized protein</fullName>
    </submittedName>
</protein>
<evidence type="ECO:0000313" key="1">
    <source>
        <dbReference type="EMBL" id="KAK3584594.1"/>
    </source>
</evidence>
<organism evidence="1 2">
    <name type="scientific">Potamilus streckersoni</name>
    <dbReference type="NCBI Taxonomy" id="2493646"/>
    <lineage>
        <taxon>Eukaryota</taxon>
        <taxon>Metazoa</taxon>
        <taxon>Spiralia</taxon>
        <taxon>Lophotrochozoa</taxon>
        <taxon>Mollusca</taxon>
        <taxon>Bivalvia</taxon>
        <taxon>Autobranchia</taxon>
        <taxon>Heteroconchia</taxon>
        <taxon>Palaeoheterodonta</taxon>
        <taxon>Unionida</taxon>
        <taxon>Unionoidea</taxon>
        <taxon>Unionidae</taxon>
        <taxon>Ambleminae</taxon>
        <taxon>Lampsilini</taxon>
        <taxon>Potamilus</taxon>
    </lineage>
</organism>
<dbReference type="Proteomes" id="UP001195483">
    <property type="component" value="Unassembled WGS sequence"/>
</dbReference>